<dbReference type="RefSeq" id="WP_142035120.1">
    <property type="nucleotide sequence ID" value="NZ_JBHTGS010000001.1"/>
</dbReference>
<evidence type="ECO:0000313" key="2">
    <source>
        <dbReference type="EMBL" id="TQL75344.1"/>
    </source>
</evidence>
<protein>
    <recommendedName>
        <fullName evidence="1">DUF5753 domain-containing protein</fullName>
    </recommendedName>
</protein>
<dbReference type="Proteomes" id="UP000317043">
    <property type="component" value="Unassembled WGS sequence"/>
</dbReference>
<sequence length="277" mass="31063">MSDRTNPTLARIQLGRFLKQYRERAGLKPGDPRVTKIAKATKLKAIEAGRVQAYRYSDVLAFGSIYGISRDELDNLTALQEASEKPGWYHQFDVPEAFTTFLTMESVASKLFIVEIELITGLFQLPAYTQALLEYSPENKGGADKGVKSERQGLVLDGDNPPEIVYITSEAALMRQVGGPEVMQAQLDHLVKMAERPNIELLVLPFSMGPHHSMFGSYEVLYFDGGEFPTTVYLESVDGSRYEESERYIKLYESVADKTREQGITIKEYANGKRTVA</sequence>
<feature type="domain" description="DUF5753" evidence="1">
    <location>
        <begin position="98"/>
        <end position="262"/>
    </location>
</feature>
<keyword evidence="3" id="KW-1185">Reference proteome</keyword>
<evidence type="ECO:0000259" key="1">
    <source>
        <dbReference type="Pfam" id="PF19054"/>
    </source>
</evidence>
<evidence type="ECO:0000313" key="3">
    <source>
        <dbReference type="Proteomes" id="UP000317043"/>
    </source>
</evidence>
<accession>A0A543ARY9</accession>
<proteinExistence type="predicted"/>
<dbReference type="Pfam" id="PF19054">
    <property type="entry name" value="DUF5753"/>
    <property type="match status" value="1"/>
</dbReference>
<comment type="caution">
    <text evidence="2">The sequence shown here is derived from an EMBL/GenBank/DDBJ whole genome shotgun (WGS) entry which is preliminary data.</text>
</comment>
<organism evidence="2 3">
    <name type="scientific">Stackebrandtia endophytica</name>
    <dbReference type="NCBI Taxonomy" id="1496996"/>
    <lineage>
        <taxon>Bacteria</taxon>
        <taxon>Bacillati</taxon>
        <taxon>Actinomycetota</taxon>
        <taxon>Actinomycetes</taxon>
        <taxon>Glycomycetales</taxon>
        <taxon>Glycomycetaceae</taxon>
        <taxon>Stackebrandtia</taxon>
    </lineage>
</organism>
<dbReference type="InterPro" id="IPR043917">
    <property type="entry name" value="DUF5753"/>
</dbReference>
<gene>
    <name evidence="2" type="ORF">FB566_0842</name>
</gene>
<dbReference type="Pfam" id="PF13560">
    <property type="entry name" value="HTH_31"/>
    <property type="match status" value="1"/>
</dbReference>
<name>A0A543ARY9_9ACTN</name>
<dbReference type="InParanoid" id="A0A543ARY9"/>
<dbReference type="AlphaFoldDB" id="A0A543ARY9"/>
<dbReference type="EMBL" id="VFOW01000001">
    <property type="protein sequence ID" value="TQL75344.1"/>
    <property type="molecule type" value="Genomic_DNA"/>
</dbReference>
<dbReference type="OrthoDB" id="3458445at2"/>
<reference evidence="2 3" key="1">
    <citation type="submission" date="2019-06" db="EMBL/GenBank/DDBJ databases">
        <title>Sequencing the genomes of 1000 actinobacteria strains.</title>
        <authorList>
            <person name="Klenk H.-P."/>
        </authorList>
    </citation>
    <scope>NUCLEOTIDE SEQUENCE [LARGE SCALE GENOMIC DNA]</scope>
    <source>
        <strain evidence="2 3">DSM 45928</strain>
    </source>
</reference>